<sequence length="91" mass="9325">MAIWGSGVWGVLGGGTLLVGLFPGTLSSSIWIIFMAVGLLPICLTPMLKVGASAALVGCAATISTNVIVVIVLLYGMRGHPSVPEPDLTFQ</sequence>
<name>F0WTM1_9STRA</name>
<feature type="transmembrane region" description="Helical" evidence="1">
    <location>
        <begin position="54"/>
        <end position="75"/>
    </location>
</feature>
<keyword evidence="1" id="KW-1133">Transmembrane helix</keyword>
<keyword evidence="1" id="KW-0812">Transmembrane</keyword>
<evidence type="ECO:0000313" key="2">
    <source>
        <dbReference type="EMBL" id="CCA24713.1"/>
    </source>
</evidence>
<feature type="transmembrane region" description="Helical" evidence="1">
    <location>
        <begin position="6"/>
        <end position="23"/>
    </location>
</feature>
<dbReference type="EMBL" id="FR824299">
    <property type="protein sequence ID" value="CCA24713.1"/>
    <property type="molecule type" value="Genomic_DNA"/>
</dbReference>
<keyword evidence="1" id="KW-0472">Membrane</keyword>
<feature type="transmembrane region" description="Helical" evidence="1">
    <location>
        <begin position="30"/>
        <end position="48"/>
    </location>
</feature>
<protein>
    <submittedName>
        <fullName evidence="2">Amino Acid/Auxin Permease (AAAP) Family putative</fullName>
    </submittedName>
</protein>
<evidence type="ECO:0000256" key="1">
    <source>
        <dbReference type="SAM" id="Phobius"/>
    </source>
</evidence>
<reference evidence="2" key="2">
    <citation type="submission" date="2011-02" db="EMBL/GenBank/DDBJ databases">
        <authorList>
            <person name="MacLean D."/>
        </authorList>
    </citation>
    <scope>NUCLEOTIDE SEQUENCE</scope>
</reference>
<accession>F0WTM1</accession>
<organism evidence="2">
    <name type="scientific">Albugo laibachii Nc14</name>
    <dbReference type="NCBI Taxonomy" id="890382"/>
    <lineage>
        <taxon>Eukaryota</taxon>
        <taxon>Sar</taxon>
        <taxon>Stramenopiles</taxon>
        <taxon>Oomycota</taxon>
        <taxon>Peronosporomycetes</taxon>
        <taxon>Albuginales</taxon>
        <taxon>Albuginaceae</taxon>
        <taxon>Albugo</taxon>
    </lineage>
</organism>
<reference evidence="2" key="1">
    <citation type="journal article" date="2011" name="PLoS Biol.">
        <title>Gene gain and loss during evolution of obligate parasitism in the white rust pathogen of Arabidopsis thaliana.</title>
        <authorList>
            <person name="Kemen E."/>
            <person name="Gardiner A."/>
            <person name="Schultz-Larsen T."/>
            <person name="Kemen A.C."/>
            <person name="Balmuth A.L."/>
            <person name="Robert-Seilaniantz A."/>
            <person name="Bailey K."/>
            <person name="Holub E."/>
            <person name="Studholme D.J."/>
            <person name="Maclean D."/>
            <person name="Jones J.D."/>
        </authorList>
    </citation>
    <scope>NUCLEOTIDE SEQUENCE</scope>
</reference>
<dbReference type="HOGENOM" id="CLU_2431560_0_0_1"/>
<gene>
    <name evidence="2" type="primary">AlNc14C254G9698</name>
    <name evidence="2" type="ORF">ALNC14_108570</name>
</gene>
<proteinExistence type="predicted"/>
<dbReference type="AlphaFoldDB" id="F0WTM1"/>